<evidence type="ECO:0000256" key="1">
    <source>
        <dbReference type="SAM" id="MobiDB-lite"/>
    </source>
</evidence>
<dbReference type="EMBL" id="JBBNAG010000009">
    <property type="protein sequence ID" value="KAK9105095.1"/>
    <property type="molecule type" value="Genomic_DNA"/>
</dbReference>
<feature type="region of interest" description="Disordered" evidence="1">
    <location>
        <begin position="103"/>
        <end position="127"/>
    </location>
</feature>
<dbReference type="AlphaFoldDB" id="A0AAP0F6Z3"/>
<reference evidence="2 3" key="1">
    <citation type="submission" date="2024-01" db="EMBL/GenBank/DDBJ databases">
        <title>Genome assemblies of Stephania.</title>
        <authorList>
            <person name="Yang L."/>
        </authorList>
    </citation>
    <scope>NUCLEOTIDE SEQUENCE [LARGE SCALE GENOMIC DNA]</scope>
    <source>
        <strain evidence="2">JXDWG</strain>
        <tissue evidence="2">Leaf</tissue>
    </source>
</reference>
<sequence length="127" mass="13780">MRSLNPISALVISHLGEELKGTSVTTKDDNVQGYVNVTHPKELLKGVQGDGAGPMVVFSVPLDAHNKVSHRSVEAAGASGVKFIRLEIRDEIYNLAYTMAPRPDASDIGSESENEFNDNVEHANDYD</sequence>
<gene>
    <name evidence="2" type="ORF">Scep_021939</name>
</gene>
<name>A0AAP0F6Z3_9MAGN</name>
<protein>
    <submittedName>
        <fullName evidence="2">Uncharacterized protein</fullName>
    </submittedName>
</protein>
<accession>A0AAP0F6Z3</accession>
<comment type="caution">
    <text evidence="2">The sequence shown here is derived from an EMBL/GenBank/DDBJ whole genome shotgun (WGS) entry which is preliminary data.</text>
</comment>
<proteinExistence type="predicted"/>
<dbReference type="Proteomes" id="UP001419268">
    <property type="component" value="Unassembled WGS sequence"/>
</dbReference>
<evidence type="ECO:0000313" key="3">
    <source>
        <dbReference type="Proteomes" id="UP001419268"/>
    </source>
</evidence>
<organism evidence="2 3">
    <name type="scientific">Stephania cephalantha</name>
    <dbReference type="NCBI Taxonomy" id="152367"/>
    <lineage>
        <taxon>Eukaryota</taxon>
        <taxon>Viridiplantae</taxon>
        <taxon>Streptophyta</taxon>
        <taxon>Embryophyta</taxon>
        <taxon>Tracheophyta</taxon>
        <taxon>Spermatophyta</taxon>
        <taxon>Magnoliopsida</taxon>
        <taxon>Ranunculales</taxon>
        <taxon>Menispermaceae</taxon>
        <taxon>Menispermoideae</taxon>
        <taxon>Cissampelideae</taxon>
        <taxon>Stephania</taxon>
    </lineage>
</organism>
<evidence type="ECO:0000313" key="2">
    <source>
        <dbReference type="EMBL" id="KAK9105095.1"/>
    </source>
</evidence>
<keyword evidence="3" id="KW-1185">Reference proteome</keyword>